<evidence type="ECO:0000259" key="6">
    <source>
        <dbReference type="Pfam" id="PF13664"/>
    </source>
</evidence>
<feature type="transmembrane region" description="Helical" evidence="5">
    <location>
        <begin position="48"/>
        <end position="69"/>
    </location>
</feature>
<feature type="transmembrane region" description="Helical" evidence="5">
    <location>
        <begin position="81"/>
        <end position="99"/>
    </location>
</feature>
<protein>
    <recommendedName>
        <fullName evidence="6">TMEM205-like domain-containing protein</fullName>
    </recommendedName>
</protein>
<organism evidence="7 8">
    <name type="scientific">Solemya pervernicosa gill symbiont</name>
    <dbReference type="NCBI Taxonomy" id="642797"/>
    <lineage>
        <taxon>Bacteria</taxon>
        <taxon>Pseudomonadati</taxon>
        <taxon>Pseudomonadota</taxon>
        <taxon>Gammaproteobacteria</taxon>
        <taxon>sulfur-oxidizing symbionts</taxon>
    </lineage>
</organism>
<evidence type="ECO:0000256" key="2">
    <source>
        <dbReference type="ARBA" id="ARBA00022692"/>
    </source>
</evidence>
<reference evidence="7 8" key="1">
    <citation type="submission" date="2016-11" db="EMBL/GenBank/DDBJ databases">
        <title>Mixed transmission modes and dynamic genome evolution in an obligate animal-bacterial symbiosis.</title>
        <authorList>
            <person name="Russell S.L."/>
            <person name="Corbett-Detig R.B."/>
            <person name="Cavanaugh C.M."/>
        </authorList>
    </citation>
    <scope>NUCLEOTIDE SEQUENCE [LARGE SCALE GENOMIC DNA]</scope>
    <source>
        <strain evidence="7">Sveles-Q1</strain>
    </source>
</reference>
<dbReference type="Proteomes" id="UP000191110">
    <property type="component" value="Unassembled WGS sequence"/>
</dbReference>
<evidence type="ECO:0000256" key="3">
    <source>
        <dbReference type="ARBA" id="ARBA00022989"/>
    </source>
</evidence>
<keyword evidence="8" id="KW-1185">Reference proteome</keyword>
<feature type="transmembrane region" description="Helical" evidence="5">
    <location>
        <begin position="7"/>
        <end position="28"/>
    </location>
</feature>
<dbReference type="EMBL" id="MPRL01000006">
    <property type="protein sequence ID" value="OOZ41742.1"/>
    <property type="molecule type" value="Genomic_DNA"/>
</dbReference>
<accession>A0A1T2L9N8</accession>
<dbReference type="Pfam" id="PF13664">
    <property type="entry name" value="DUF4149"/>
    <property type="match status" value="1"/>
</dbReference>
<keyword evidence="3 5" id="KW-1133">Transmembrane helix</keyword>
<name>A0A1T2L9N8_9GAMM</name>
<dbReference type="InterPro" id="IPR025423">
    <property type="entry name" value="TMEM205-like"/>
</dbReference>
<keyword evidence="4 5" id="KW-0472">Membrane</keyword>
<gene>
    <name evidence="7" type="ORF">BOW53_02590</name>
</gene>
<dbReference type="GO" id="GO:0016020">
    <property type="term" value="C:membrane"/>
    <property type="evidence" value="ECO:0007669"/>
    <property type="project" value="UniProtKB-SubCell"/>
</dbReference>
<comment type="caution">
    <text evidence="7">The sequence shown here is derived from an EMBL/GenBank/DDBJ whole genome shotgun (WGS) entry which is preliminary data.</text>
</comment>
<feature type="transmembrane region" description="Helical" evidence="5">
    <location>
        <begin position="119"/>
        <end position="146"/>
    </location>
</feature>
<feature type="domain" description="TMEM205-like" evidence="6">
    <location>
        <begin position="11"/>
        <end position="108"/>
    </location>
</feature>
<evidence type="ECO:0000313" key="8">
    <source>
        <dbReference type="Proteomes" id="UP000191110"/>
    </source>
</evidence>
<dbReference type="AlphaFoldDB" id="A0A1T2L9N8"/>
<sequence>MDRVFVVVERLLLTLWVGALWGVGYLAVPQLFNLLENRALAGTLAGELFTLTTYLSLVVAALLLVIALYRVGRGYLRSWRCGLLLVMVIAAAVSEFILHPQVAELRAAGLPTSLEGSRFAMLHGISSLLFLFNSLAGAVLVAVGVVSVKRGD</sequence>
<dbReference type="OrthoDB" id="5797290at2"/>
<comment type="subcellular location">
    <subcellularLocation>
        <location evidence="1">Membrane</location>
    </subcellularLocation>
</comment>
<evidence type="ECO:0000313" key="7">
    <source>
        <dbReference type="EMBL" id="OOZ41742.1"/>
    </source>
</evidence>
<keyword evidence="2 5" id="KW-0812">Transmembrane</keyword>
<evidence type="ECO:0000256" key="5">
    <source>
        <dbReference type="SAM" id="Phobius"/>
    </source>
</evidence>
<dbReference type="RefSeq" id="WP_078482530.1">
    <property type="nucleotide sequence ID" value="NZ_MPRL01000006.1"/>
</dbReference>
<evidence type="ECO:0000256" key="1">
    <source>
        <dbReference type="ARBA" id="ARBA00004370"/>
    </source>
</evidence>
<proteinExistence type="predicted"/>
<evidence type="ECO:0000256" key="4">
    <source>
        <dbReference type="ARBA" id="ARBA00023136"/>
    </source>
</evidence>